<dbReference type="InterPro" id="IPR050465">
    <property type="entry name" value="UPF0194_transport"/>
</dbReference>
<feature type="domain" description="Multidrug resistance protein MdtA-like barrel-sandwich hybrid" evidence="5">
    <location>
        <begin position="65"/>
        <end position="245"/>
    </location>
</feature>
<evidence type="ECO:0000313" key="6">
    <source>
        <dbReference type="EMBL" id="MDZ7280092.1"/>
    </source>
</evidence>
<evidence type="ECO:0000256" key="1">
    <source>
        <dbReference type="ARBA" id="ARBA00004196"/>
    </source>
</evidence>
<proteinExistence type="inferred from homology"/>
<dbReference type="Gene3D" id="2.40.50.100">
    <property type="match status" value="1"/>
</dbReference>
<comment type="subcellular location">
    <subcellularLocation>
        <location evidence="1">Cell envelope</location>
    </subcellularLocation>
</comment>
<evidence type="ECO:0000256" key="4">
    <source>
        <dbReference type="SAM" id="Coils"/>
    </source>
</evidence>
<name>A0ABU5LJI9_9GAMM</name>
<keyword evidence="7" id="KW-1185">Reference proteome</keyword>
<keyword evidence="3 4" id="KW-0175">Coiled coil</keyword>
<dbReference type="RefSeq" id="WP_322543985.1">
    <property type="nucleotide sequence ID" value="NZ_JAOBTT010000002.1"/>
</dbReference>
<dbReference type="Gene3D" id="2.40.420.20">
    <property type="match status" value="1"/>
</dbReference>
<dbReference type="Gene3D" id="1.10.287.470">
    <property type="entry name" value="Helix hairpin bin"/>
    <property type="match status" value="1"/>
</dbReference>
<comment type="caution">
    <text evidence="6">The sequence shown here is derived from an EMBL/GenBank/DDBJ whole genome shotgun (WGS) entry which is preliminary data.</text>
</comment>
<evidence type="ECO:0000259" key="5">
    <source>
        <dbReference type="Pfam" id="PF25917"/>
    </source>
</evidence>
<organism evidence="6 7">
    <name type="scientific">Pantoea eucrina</name>
    <dbReference type="NCBI Taxonomy" id="472693"/>
    <lineage>
        <taxon>Bacteria</taxon>
        <taxon>Pseudomonadati</taxon>
        <taxon>Pseudomonadota</taxon>
        <taxon>Gammaproteobacteria</taxon>
        <taxon>Enterobacterales</taxon>
        <taxon>Erwiniaceae</taxon>
        <taxon>Pantoea</taxon>
    </lineage>
</organism>
<evidence type="ECO:0000256" key="2">
    <source>
        <dbReference type="ARBA" id="ARBA00009477"/>
    </source>
</evidence>
<dbReference type="InterPro" id="IPR058625">
    <property type="entry name" value="MdtA-like_BSH"/>
</dbReference>
<gene>
    <name evidence="6" type="ORF">N4G40_17715</name>
</gene>
<dbReference type="Pfam" id="PF25917">
    <property type="entry name" value="BSH_RND"/>
    <property type="match status" value="1"/>
</dbReference>
<evidence type="ECO:0000256" key="3">
    <source>
        <dbReference type="ARBA" id="ARBA00023054"/>
    </source>
</evidence>
<dbReference type="SUPFAM" id="SSF111369">
    <property type="entry name" value="HlyD-like secretion proteins"/>
    <property type="match status" value="1"/>
</dbReference>
<sequence>MLINRKRALQGALALVAIAVGVSSWWLLRADRMDSEKPQAMWQTVNVADVKNTLGLAGRIAAAKTVTLTAPFDGTVSTLAVVAGSKVKAGDVIYTLDTAQLDMRVRNALSDVLKAQREVSRVEQWKSAPEISRLRRQLRMASAQLKNSQTSLAETRALYQRGIVSRNELDAIRLQVETQTEEQRNAQDDLALAEAGADSDNQQIANMALANAQAQYDLLIEQAKHAQVKAPFNGLVLQATLPGGNKAALPVVGQLLTQGSPVFNLAGLEEVNVVARVQESDTRFLKEGLPVTLAIEGISEKTFSGRLTHISVENANGSEIGGPAEYDVVASMNAAPAELSALRLGMSATLDVITYHNPHGITVPPQALANDDSGRRYVIYRRNAAEKAMRVYVQEGHATAAGTEVSGLQAGEVLLNP</sequence>
<reference evidence="7" key="1">
    <citation type="submission" date="2023-07" db="EMBL/GenBank/DDBJ databases">
        <title>Structural and functional analysis of rice phyllospheric bacteria for their antimicrobial properties and defense elicitation against blast disease.</title>
        <authorList>
            <person name="Sahu K.P."/>
            <person name="Asharani P."/>
            <person name="Kumar M."/>
            <person name="Reddy B."/>
            <person name="Kumar A."/>
        </authorList>
    </citation>
    <scope>NUCLEOTIDE SEQUENCE [LARGE SCALE GENOMIC DNA]</scope>
    <source>
        <strain evidence="7">OsEp_Plm_30P10</strain>
    </source>
</reference>
<evidence type="ECO:0000313" key="7">
    <source>
        <dbReference type="Proteomes" id="UP001288620"/>
    </source>
</evidence>
<dbReference type="Proteomes" id="UP001288620">
    <property type="component" value="Unassembled WGS sequence"/>
</dbReference>
<dbReference type="EMBL" id="JAOBTT010000002">
    <property type="protein sequence ID" value="MDZ7280092.1"/>
    <property type="molecule type" value="Genomic_DNA"/>
</dbReference>
<dbReference type="Gene3D" id="2.40.30.170">
    <property type="match status" value="1"/>
</dbReference>
<comment type="similarity">
    <text evidence="2">Belongs to the membrane fusion protein (MFP) (TC 8.A.1) family.</text>
</comment>
<dbReference type="PANTHER" id="PTHR32347">
    <property type="entry name" value="EFFLUX SYSTEM COMPONENT YKNX-RELATED"/>
    <property type="match status" value="1"/>
</dbReference>
<feature type="coiled-coil region" evidence="4">
    <location>
        <begin position="131"/>
        <end position="229"/>
    </location>
</feature>
<accession>A0ABU5LJI9</accession>
<protein>
    <submittedName>
        <fullName evidence="6">Efflux RND transporter periplasmic adaptor subunit</fullName>
    </submittedName>
</protein>